<dbReference type="EMBL" id="JAVDTL010000006">
    <property type="protein sequence ID" value="MDR6768657.1"/>
    <property type="molecule type" value="Genomic_DNA"/>
</dbReference>
<dbReference type="RefSeq" id="WP_209818733.1">
    <property type="nucleotide sequence ID" value="NZ_JAVDTL010000006.1"/>
</dbReference>
<dbReference type="EMBL" id="JAVDTS010000003">
    <property type="protein sequence ID" value="MDR6837373.1"/>
    <property type="molecule type" value="Genomic_DNA"/>
</dbReference>
<evidence type="ECO:0000313" key="1">
    <source>
        <dbReference type="EMBL" id="MDR6768657.1"/>
    </source>
</evidence>
<protein>
    <submittedName>
        <fullName evidence="1">Uncharacterized protein</fullName>
    </submittedName>
</protein>
<keyword evidence="3" id="KW-1185">Reference proteome</keyword>
<evidence type="ECO:0000313" key="2">
    <source>
        <dbReference type="EMBL" id="MDR6837373.1"/>
    </source>
</evidence>
<evidence type="ECO:0000313" key="4">
    <source>
        <dbReference type="Proteomes" id="UP001253458"/>
    </source>
</evidence>
<organism evidence="1 4">
    <name type="scientific">Acidovorax delafieldii</name>
    <name type="common">Pseudomonas delafieldii</name>
    <dbReference type="NCBI Taxonomy" id="47920"/>
    <lineage>
        <taxon>Bacteria</taxon>
        <taxon>Pseudomonadati</taxon>
        <taxon>Pseudomonadota</taxon>
        <taxon>Betaproteobacteria</taxon>
        <taxon>Burkholderiales</taxon>
        <taxon>Comamonadaceae</taxon>
        <taxon>Acidovorax</taxon>
    </lineage>
</organism>
<dbReference type="AlphaFoldDB" id="A0AAJ2C272"/>
<accession>A0AAJ2C272</accession>
<evidence type="ECO:0000313" key="3">
    <source>
        <dbReference type="Proteomes" id="UP001249076"/>
    </source>
</evidence>
<gene>
    <name evidence="1" type="ORF">J2W88_003961</name>
    <name evidence="2" type="ORF">J2W93_002211</name>
</gene>
<name>A0AAJ2C272_ACIDE</name>
<sequence>MTINIPNLAGVATADLVEQIGTGKFSASYINWSRTMALLREHAPGWQPELVTAPDGYVLHQAPVGAYLLIRFRNGDVTTPPVPQAVMDTRNAAIPIDRITARDITDTHRRGVCMAAAFTFGLAYELWAKLPLESGYAESPTPAPKPPAPKVSPVPDIELPPEEQAHVAAIVDGIVAAWTEGKEMEAISAYYEIADNDHKIAAWKLMAPQSKLRALLKANQPTAQTA</sequence>
<proteinExistence type="predicted"/>
<reference evidence="1 3" key="1">
    <citation type="submission" date="2023-07" db="EMBL/GenBank/DDBJ databases">
        <title>Sorghum-associated microbial communities from plants grown in Nebraska, USA.</title>
        <authorList>
            <person name="Schachtman D."/>
        </authorList>
    </citation>
    <scope>NUCLEOTIDE SEQUENCE</scope>
    <source>
        <strain evidence="2 3">BE105</strain>
        <strain evidence="1">BE69</strain>
    </source>
</reference>
<dbReference type="Proteomes" id="UP001253458">
    <property type="component" value="Unassembled WGS sequence"/>
</dbReference>
<dbReference type="Proteomes" id="UP001249076">
    <property type="component" value="Unassembled WGS sequence"/>
</dbReference>
<comment type="caution">
    <text evidence="1">The sequence shown here is derived from an EMBL/GenBank/DDBJ whole genome shotgun (WGS) entry which is preliminary data.</text>
</comment>